<proteinExistence type="predicted"/>
<accession>A0A2Z5GB84</accession>
<geneLocation type="plasmid" evidence="2">
    <name>pacpol2</name>
</geneLocation>
<gene>
    <name evidence="1" type="ORF">ACPOL_6859</name>
</gene>
<dbReference type="Proteomes" id="UP000253606">
    <property type="component" value="Plasmid pACPOL2"/>
</dbReference>
<evidence type="ECO:0000313" key="1">
    <source>
        <dbReference type="EMBL" id="AXC16067.1"/>
    </source>
</evidence>
<dbReference type="AlphaFoldDB" id="A0A2Z5GB84"/>
<evidence type="ECO:0000313" key="2">
    <source>
        <dbReference type="Proteomes" id="UP000253606"/>
    </source>
</evidence>
<name>A0A2Z5GB84_9BACT</name>
<sequence>MQYAATLASWCGVPTSQLANIFPNIGNFPKANLGFVGLGS</sequence>
<organism evidence="1 2">
    <name type="scientific">Acidisarcina polymorpha</name>
    <dbReference type="NCBI Taxonomy" id="2211140"/>
    <lineage>
        <taxon>Bacteria</taxon>
        <taxon>Pseudomonadati</taxon>
        <taxon>Acidobacteriota</taxon>
        <taxon>Terriglobia</taxon>
        <taxon>Terriglobales</taxon>
        <taxon>Acidobacteriaceae</taxon>
        <taxon>Acidisarcina</taxon>
    </lineage>
</organism>
<keyword evidence="1" id="KW-0614">Plasmid</keyword>
<keyword evidence="2" id="KW-1185">Reference proteome</keyword>
<reference evidence="1 2" key="1">
    <citation type="journal article" date="2018" name="Front. Microbiol.">
        <title>Hydrolytic Capabilities as a Key to Environmental Success: Chitinolytic and Cellulolytic Acidobacteria From Acidic Sub-arctic Soils and Boreal Peatlands.</title>
        <authorList>
            <person name="Belova S.E."/>
            <person name="Ravin N.V."/>
            <person name="Pankratov T.A."/>
            <person name="Rakitin A.L."/>
            <person name="Ivanova A.A."/>
            <person name="Beletsky A.V."/>
            <person name="Mardanov A.V."/>
            <person name="Sinninghe Damste J.S."/>
            <person name="Dedysh S.N."/>
        </authorList>
    </citation>
    <scope>NUCLEOTIDE SEQUENCE [LARGE SCALE GENOMIC DNA]</scope>
    <source>
        <strain evidence="1 2">SBC82</strain>
        <plasmid evidence="2">pacpol2</plasmid>
    </source>
</reference>
<dbReference type="EMBL" id="CP030842">
    <property type="protein sequence ID" value="AXC16067.1"/>
    <property type="molecule type" value="Genomic_DNA"/>
</dbReference>
<protein>
    <submittedName>
        <fullName evidence="1">Uncharacterized protein</fullName>
    </submittedName>
</protein>
<dbReference type="KEGG" id="abas:ACPOL_6859"/>